<feature type="domain" description="Fumarylacetoacetase-like C-terminal" evidence="1">
    <location>
        <begin position="119"/>
        <end position="303"/>
    </location>
</feature>
<organism evidence="2 3">
    <name type="scientific">Acrocarpospora pleiomorpha</name>
    <dbReference type="NCBI Taxonomy" id="90975"/>
    <lineage>
        <taxon>Bacteria</taxon>
        <taxon>Bacillati</taxon>
        <taxon>Actinomycetota</taxon>
        <taxon>Actinomycetes</taxon>
        <taxon>Streptosporangiales</taxon>
        <taxon>Streptosporangiaceae</taxon>
        <taxon>Acrocarpospora</taxon>
    </lineage>
</organism>
<sequence>MEIRRRLTTEGTLVVETRAHQDSPWNPSDPKNALGYEPAFSPTWEAEQAAAHRIGEDGEVLPFQPLSFRDFMFYEEHNIAAARGYVTRFRPHLAKVAKGFETLTRTTFPPFRPNRLWYRQPTYYMGNAATIVPSGTPVTAPPYTQALDYELELGFALNAPLLNASPAEAEEAIGAFVLLCDFSARDVQIPEMNSGFGPQKSKHFLTSLAGTAVSAADLLPIWPTLQSRVMINGEVIARPDARKARWSLGQALAHVSAGEQLYPGELFATGTITGGCGMEIGRWLQPGDQLRLEMDGVGVIEHAIY</sequence>
<dbReference type="Proteomes" id="UP000377595">
    <property type="component" value="Unassembled WGS sequence"/>
</dbReference>
<dbReference type="RefSeq" id="WP_155342395.1">
    <property type="nucleotide sequence ID" value="NZ_BAAAHM010000001.1"/>
</dbReference>
<dbReference type="PANTHER" id="PTHR43211">
    <property type="entry name" value="FUMARYLACETOACETATE HYDROLASE"/>
    <property type="match status" value="1"/>
</dbReference>
<dbReference type="Pfam" id="PF01557">
    <property type="entry name" value="FAA_hydrolase"/>
    <property type="match status" value="1"/>
</dbReference>
<dbReference type="PANTHER" id="PTHR43211:SF1">
    <property type="entry name" value="BLL6422 PROTEIN"/>
    <property type="match status" value="1"/>
</dbReference>
<dbReference type="GO" id="GO:0003824">
    <property type="term" value="F:catalytic activity"/>
    <property type="evidence" value="ECO:0007669"/>
    <property type="project" value="InterPro"/>
</dbReference>
<dbReference type="AlphaFoldDB" id="A0A5M3X687"/>
<dbReference type="SUPFAM" id="SSF56529">
    <property type="entry name" value="FAH"/>
    <property type="match status" value="1"/>
</dbReference>
<comment type="caution">
    <text evidence="2">The sequence shown here is derived from an EMBL/GenBank/DDBJ whole genome shotgun (WGS) entry which is preliminary data.</text>
</comment>
<evidence type="ECO:0000313" key="3">
    <source>
        <dbReference type="Proteomes" id="UP000377595"/>
    </source>
</evidence>
<reference evidence="2 3" key="1">
    <citation type="submission" date="2019-10" db="EMBL/GenBank/DDBJ databases">
        <title>Whole genome shotgun sequence of Acrocarpospora pleiomorpha NBRC 16267.</title>
        <authorList>
            <person name="Ichikawa N."/>
            <person name="Kimura A."/>
            <person name="Kitahashi Y."/>
            <person name="Komaki H."/>
            <person name="Oguchi A."/>
        </authorList>
    </citation>
    <scope>NUCLEOTIDE SEQUENCE [LARGE SCALE GENOMIC DNA]</scope>
    <source>
        <strain evidence="2 3">NBRC 16267</strain>
    </source>
</reference>
<dbReference type="OrthoDB" id="2273115at2"/>
<dbReference type="Gene3D" id="3.90.850.10">
    <property type="entry name" value="Fumarylacetoacetase-like, C-terminal domain"/>
    <property type="match status" value="1"/>
</dbReference>
<evidence type="ECO:0000259" key="1">
    <source>
        <dbReference type="Pfam" id="PF01557"/>
    </source>
</evidence>
<dbReference type="InterPro" id="IPR036663">
    <property type="entry name" value="Fumarylacetoacetase_C_sf"/>
</dbReference>
<dbReference type="EMBL" id="BLAF01000004">
    <property type="protein sequence ID" value="GES17195.1"/>
    <property type="molecule type" value="Genomic_DNA"/>
</dbReference>
<protein>
    <submittedName>
        <fullName evidence="2">Fumarylacetoacetase</fullName>
    </submittedName>
</protein>
<proteinExistence type="predicted"/>
<accession>A0A5M3X687</accession>
<evidence type="ECO:0000313" key="2">
    <source>
        <dbReference type="EMBL" id="GES17195.1"/>
    </source>
</evidence>
<dbReference type="InterPro" id="IPR011234">
    <property type="entry name" value="Fumarylacetoacetase-like_C"/>
</dbReference>
<gene>
    <name evidence="2" type="ORF">Aple_000900</name>
</gene>
<name>A0A5M3X687_9ACTN</name>
<keyword evidence="3" id="KW-1185">Reference proteome</keyword>